<dbReference type="EMBL" id="CP015098">
    <property type="protein sequence ID" value="AMW13891.1"/>
    <property type="molecule type" value="Genomic_DNA"/>
</dbReference>
<dbReference type="KEGG" id="stsi:A4E84_32975"/>
<evidence type="ECO:0000256" key="1">
    <source>
        <dbReference type="ARBA" id="ARBA00007401"/>
    </source>
</evidence>
<dbReference type="AlphaFoldDB" id="A0A143C8Z6"/>
<gene>
    <name evidence="8" type="ORF">A4E84_32975</name>
</gene>
<dbReference type="Pfam" id="PF16355">
    <property type="entry name" value="DUF4982"/>
    <property type="match status" value="1"/>
</dbReference>
<evidence type="ECO:0000313" key="8">
    <source>
        <dbReference type="EMBL" id="AMW13891.1"/>
    </source>
</evidence>
<feature type="domain" description="Glycoside hydrolase family 2 catalytic" evidence="5">
    <location>
        <begin position="275"/>
        <end position="436"/>
    </location>
</feature>
<dbReference type="InterPro" id="IPR006101">
    <property type="entry name" value="Glyco_hydro_2"/>
</dbReference>
<dbReference type="Gene3D" id="2.60.40.10">
    <property type="entry name" value="Immunoglobulins"/>
    <property type="match status" value="3"/>
</dbReference>
<dbReference type="SUPFAM" id="SSF49303">
    <property type="entry name" value="beta-Galactosidase/glucuronidase domain"/>
    <property type="match status" value="1"/>
</dbReference>
<reference evidence="9" key="1">
    <citation type="submission" date="2016-04" db="EMBL/GenBank/DDBJ databases">
        <authorList>
            <person name="Zhang B."/>
        </authorList>
    </citation>
    <scope>NUCLEOTIDE SEQUENCE [LARGE SCALE GENOMIC DNA]</scope>
    <source>
        <strain evidence="9">S10</strain>
    </source>
</reference>
<evidence type="ECO:0000259" key="5">
    <source>
        <dbReference type="Pfam" id="PF02836"/>
    </source>
</evidence>
<dbReference type="PANTHER" id="PTHR42732">
    <property type="entry name" value="BETA-GALACTOSIDASE"/>
    <property type="match status" value="1"/>
</dbReference>
<evidence type="ECO:0000313" key="9">
    <source>
        <dbReference type="Proteomes" id="UP000076096"/>
    </source>
</evidence>
<dbReference type="InterPro" id="IPR017853">
    <property type="entry name" value="GH"/>
</dbReference>
<dbReference type="InterPro" id="IPR006102">
    <property type="entry name" value="Ig-like_GH2"/>
</dbReference>
<dbReference type="InterPro" id="IPR006103">
    <property type="entry name" value="Glyco_hydro_2_cat"/>
</dbReference>
<dbReference type="InterPro" id="IPR013783">
    <property type="entry name" value="Ig-like_fold"/>
</dbReference>
<evidence type="ECO:0000259" key="4">
    <source>
        <dbReference type="Pfam" id="PF00703"/>
    </source>
</evidence>
<dbReference type="SUPFAM" id="SSF51445">
    <property type="entry name" value="(Trans)glycosidases"/>
    <property type="match status" value="1"/>
</dbReference>
<dbReference type="InterPro" id="IPR036156">
    <property type="entry name" value="Beta-gal/glucu_dom_sf"/>
</dbReference>
<dbReference type="Proteomes" id="UP000076096">
    <property type="component" value="Chromosome"/>
</dbReference>
<evidence type="ECO:0000256" key="2">
    <source>
        <dbReference type="ARBA" id="ARBA00022801"/>
    </source>
</evidence>
<evidence type="ECO:0000259" key="6">
    <source>
        <dbReference type="Pfam" id="PF16355"/>
    </source>
</evidence>
<feature type="domain" description="Glycoside hydrolase family 2 immunoglobulin-like beta-sandwich" evidence="4">
    <location>
        <begin position="156"/>
        <end position="265"/>
    </location>
</feature>
<feature type="domain" description="Glycoside hydrolase family 2" evidence="7">
    <location>
        <begin position="703"/>
        <end position="800"/>
    </location>
</feature>
<protein>
    <recommendedName>
        <fullName evidence="10">Glycoside hydrolase</fullName>
    </recommendedName>
</protein>
<keyword evidence="2" id="KW-0378">Hydrolase</keyword>
<name>A0A143C8Z6_9ACTN</name>
<evidence type="ECO:0008006" key="10">
    <source>
        <dbReference type="Google" id="ProtNLM"/>
    </source>
</evidence>
<keyword evidence="3" id="KW-0326">Glycosidase</keyword>
<comment type="similarity">
    <text evidence="1">Belongs to the glycosyl hydrolase 2 family.</text>
</comment>
<dbReference type="STRING" id="1783515.A4E84_32975"/>
<accession>A0A143C8Z6</accession>
<dbReference type="GO" id="GO:0005975">
    <property type="term" value="P:carbohydrate metabolic process"/>
    <property type="evidence" value="ECO:0007669"/>
    <property type="project" value="InterPro"/>
</dbReference>
<keyword evidence="9" id="KW-1185">Reference proteome</keyword>
<dbReference type="RefSeq" id="WP_062930044.1">
    <property type="nucleotide sequence ID" value="NZ_CP015098.1"/>
</dbReference>
<organism evidence="8 9">
    <name type="scientific">Streptomyces qaidamensis</name>
    <dbReference type="NCBI Taxonomy" id="1783515"/>
    <lineage>
        <taxon>Bacteria</taxon>
        <taxon>Bacillati</taxon>
        <taxon>Actinomycetota</taxon>
        <taxon>Actinomycetes</taxon>
        <taxon>Kitasatosporales</taxon>
        <taxon>Streptomycetaceae</taxon>
        <taxon>Streptomyces</taxon>
        <taxon>Streptomyces aurantiacus group</taxon>
    </lineage>
</organism>
<dbReference type="PRINTS" id="PR00132">
    <property type="entry name" value="GLHYDRLASE2"/>
</dbReference>
<evidence type="ECO:0000256" key="3">
    <source>
        <dbReference type="ARBA" id="ARBA00023295"/>
    </source>
</evidence>
<dbReference type="InterPro" id="IPR008979">
    <property type="entry name" value="Galactose-bd-like_sf"/>
</dbReference>
<dbReference type="InterPro" id="IPR051913">
    <property type="entry name" value="GH2_Domain-Containing"/>
</dbReference>
<evidence type="ECO:0000259" key="7">
    <source>
        <dbReference type="Pfam" id="PF18565"/>
    </source>
</evidence>
<dbReference type="PANTHER" id="PTHR42732:SF1">
    <property type="entry name" value="BETA-MANNOSIDASE"/>
    <property type="match status" value="1"/>
</dbReference>
<feature type="domain" description="DUF4982" evidence="6">
    <location>
        <begin position="631"/>
        <end position="689"/>
    </location>
</feature>
<proteinExistence type="inferred from homology"/>
<dbReference type="Gene3D" id="2.60.120.260">
    <property type="entry name" value="Galactose-binding domain-like"/>
    <property type="match status" value="1"/>
</dbReference>
<dbReference type="Pfam" id="PF00703">
    <property type="entry name" value="Glyco_hydro_2"/>
    <property type="match status" value="1"/>
</dbReference>
<dbReference type="SUPFAM" id="SSF49785">
    <property type="entry name" value="Galactose-binding domain-like"/>
    <property type="match status" value="1"/>
</dbReference>
<dbReference type="Pfam" id="PF02836">
    <property type="entry name" value="Glyco_hydro_2_C"/>
    <property type="match status" value="1"/>
</dbReference>
<dbReference type="Gene3D" id="3.20.20.80">
    <property type="entry name" value="Glycosidases"/>
    <property type="match status" value="1"/>
</dbReference>
<dbReference type="GO" id="GO:0004553">
    <property type="term" value="F:hydrolase activity, hydrolyzing O-glycosyl compounds"/>
    <property type="evidence" value="ECO:0007669"/>
    <property type="project" value="InterPro"/>
</dbReference>
<dbReference type="Pfam" id="PF18565">
    <property type="entry name" value="Glyco_hydro2_C5"/>
    <property type="match status" value="1"/>
</dbReference>
<sequence length="812" mass="89057">MPATLFNDDWTVKPKTSIFAQIGQSADSGKLVRLPHDALISAERDPAGSGKGAYFPSAANFEYTKTFLAPDAWRDRNVRVEFQGAYRDAVVYLNDEYVGQRPYGYSIFEVNLDDHLRFGEENTLRVEVRAQDDSRWYTGVGITRDVLLHVTDPYRISSYGVQARLEDIDEEMATVKVDITLLNGRRHRTTARVDVTIRDADGHAVANATTPATVSGGQAGTVSTQLYLPAPRRWSTDDPYLYSVDVHVREGDTTLDRSEVPLGLRTIQLDPQRGLRLNGTPIKIRGACVHHDNGALGGVALAAAEERRVRILKEAGFNAIRSAHNPISIPMLEACDRLGVLVMDETFDVWTESKSSFDYSLDFPEWWERDVESMVLKDRNHPSVIFYSIGNEIPEIGTAPGAEWNQRLAAKVRQIDPTRPVTNGVNGFVAALKDVMQMMQQATDAGAAGGVNDAMGSAGDMMNQISASDIVSEKLEEPLAALDVAGINYGDSRYELDRTAAPNRILVGTETFPGHIDVLWRLVLDNPNVIGDFTWAGWDYLGEVGVGRTRYLDDNDMAFEAPYPWISAWVGDIDMSGRRRAISYYRETVFGLRERPFIGVHRPQNHGRAAMTGGWSWPDTQESWTWSVDPGSPIRVDVYSTAYEVELLCNGESLGRARTGVAKPFIAEFDVTYEPGVLEAVCYSHGEEVSRSQIRSAAGEAILHLTPSAMTIADGPGDAVFIEIEILDASGIRVTDDEKDIQLTVSGAGELVGVVSGRPNPEHPLTGDVCQTLDGRVLAIVRPLHAGTIEIAATAGTLQGGVTVQVVQDSDD</sequence>
<dbReference type="InterPro" id="IPR040605">
    <property type="entry name" value="Glyco_hydro2_dom5"/>
</dbReference>
<dbReference type="InterPro" id="IPR032311">
    <property type="entry name" value="DUF4982"/>
</dbReference>